<evidence type="ECO:0000256" key="5">
    <source>
        <dbReference type="ARBA" id="ARBA00023242"/>
    </source>
</evidence>
<evidence type="ECO:0000256" key="1">
    <source>
        <dbReference type="ARBA" id="ARBA00004123"/>
    </source>
</evidence>
<dbReference type="STRING" id="765440.A0A0C3CBK5"/>
<comment type="subcellular location">
    <subcellularLocation>
        <location evidence="2">Cytoplasm</location>
    </subcellularLocation>
    <subcellularLocation>
        <location evidence="1">Nucleus</location>
    </subcellularLocation>
</comment>
<keyword evidence="10" id="KW-1185">Reference proteome</keyword>
<evidence type="ECO:0000256" key="4">
    <source>
        <dbReference type="ARBA" id="ARBA00022490"/>
    </source>
</evidence>
<evidence type="ECO:0000259" key="8">
    <source>
        <dbReference type="Pfam" id="PF20936"/>
    </source>
</evidence>
<reference evidence="9 10" key="1">
    <citation type="submission" date="2014-04" db="EMBL/GenBank/DDBJ databases">
        <authorList>
            <consortium name="DOE Joint Genome Institute"/>
            <person name="Kuo A."/>
            <person name="Tarkka M."/>
            <person name="Buscot F."/>
            <person name="Kohler A."/>
            <person name="Nagy L.G."/>
            <person name="Floudas D."/>
            <person name="Copeland A."/>
            <person name="Barry K.W."/>
            <person name="Cichocki N."/>
            <person name="Veneault-Fourrey C."/>
            <person name="LaButti K."/>
            <person name="Lindquist E.A."/>
            <person name="Lipzen A."/>
            <person name="Lundell T."/>
            <person name="Morin E."/>
            <person name="Murat C."/>
            <person name="Sun H."/>
            <person name="Tunlid A."/>
            <person name="Henrissat B."/>
            <person name="Grigoriev I.V."/>
            <person name="Hibbett D.S."/>
            <person name="Martin F."/>
            <person name="Nordberg H.P."/>
            <person name="Cantor M.N."/>
            <person name="Hua S.X."/>
        </authorList>
    </citation>
    <scope>NUCLEOTIDE SEQUENCE [LARGE SCALE GENOMIC DNA]</scope>
    <source>
        <strain evidence="9 10">F 1598</strain>
    </source>
</reference>
<proteinExistence type="inferred from homology"/>
<reference evidence="10" key="2">
    <citation type="submission" date="2015-01" db="EMBL/GenBank/DDBJ databases">
        <title>Evolutionary Origins and Diversification of the Mycorrhizal Mutualists.</title>
        <authorList>
            <consortium name="DOE Joint Genome Institute"/>
            <consortium name="Mycorrhizal Genomics Consortium"/>
            <person name="Kohler A."/>
            <person name="Kuo A."/>
            <person name="Nagy L.G."/>
            <person name="Floudas D."/>
            <person name="Copeland A."/>
            <person name="Barry K.W."/>
            <person name="Cichocki N."/>
            <person name="Veneault-Fourrey C."/>
            <person name="LaButti K."/>
            <person name="Lindquist E.A."/>
            <person name="Lipzen A."/>
            <person name="Lundell T."/>
            <person name="Morin E."/>
            <person name="Murat C."/>
            <person name="Riley R."/>
            <person name="Ohm R."/>
            <person name="Sun H."/>
            <person name="Tunlid A."/>
            <person name="Henrissat B."/>
            <person name="Grigoriev I.V."/>
            <person name="Hibbett D.S."/>
            <person name="Martin F."/>
        </authorList>
    </citation>
    <scope>NUCLEOTIDE SEQUENCE [LARGE SCALE GENOMIC DNA]</scope>
    <source>
        <strain evidence="10">F 1598</strain>
    </source>
</reference>
<evidence type="ECO:0000313" key="9">
    <source>
        <dbReference type="EMBL" id="KIM87077.1"/>
    </source>
</evidence>
<sequence length="342" mass="37037">MSDKQKGEQNCKLYSNPQLTIGDHTQRCAALPSLKDLSAHTSALTHCALLFDETVHGATLTKEVVSVVRDVIEAVRALVQTFLGLYTHPGSGTGKAGEEYMVRTGGVHDLIDKARGEKGISKDNLGAVRKKWGEDRATLEDAFREVGEMVVEGEEGGDEGGDEDEDGWDELGLGSGKMDKTELERTKQIHTLLRLTTLLHKRVLLDLLDLSPKIQISTLDTLPIHSTSLLTATDDLISTLYTPQDPTSIHTELTSFINIVRALQSGLVAAGFFPADSLEHQLGEMSVRDSGADGGTKGKKKKTGKDIKKWFDTCFEQIYKLATAFAATLAVVDGGNITLDAS</sequence>
<dbReference type="AlphaFoldDB" id="A0A0C3CBK5"/>
<protein>
    <submittedName>
        <fullName evidence="9">Uncharacterized protein</fullName>
    </submittedName>
</protein>
<dbReference type="GO" id="GO:0005737">
    <property type="term" value="C:cytoplasm"/>
    <property type="evidence" value="ECO:0007669"/>
    <property type="project" value="UniProtKB-SubCell"/>
</dbReference>
<evidence type="ECO:0000256" key="6">
    <source>
        <dbReference type="ARBA" id="ARBA00023306"/>
    </source>
</evidence>
<dbReference type="OrthoDB" id="41588at2759"/>
<dbReference type="Proteomes" id="UP000054166">
    <property type="component" value="Unassembled WGS sequence"/>
</dbReference>
<evidence type="ECO:0000259" key="7">
    <source>
        <dbReference type="Pfam" id="PF13324"/>
    </source>
</evidence>
<dbReference type="EMBL" id="KN832980">
    <property type="protein sequence ID" value="KIM87077.1"/>
    <property type="molecule type" value="Genomic_DNA"/>
</dbReference>
<dbReference type="InterPro" id="IPR026907">
    <property type="entry name" value="GCIP-like"/>
</dbReference>
<dbReference type="Gene3D" id="1.20.1410.10">
    <property type="entry name" value="I/LWEQ domain"/>
    <property type="match status" value="1"/>
</dbReference>
<gene>
    <name evidence="9" type="ORF">PILCRDRAFT_773944</name>
</gene>
<keyword evidence="5" id="KW-0539">Nucleus</keyword>
<evidence type="ECO:0000313" key="10">
    <source>
        <dbReference type="Proteomes" id="UP000054166"/>
    </source>
</evidence>
<dbReference type="PANTHER" id="PTHR15492">
    <property type="entry name" value="CYCLIN D1-BINDING PROTEIN 1"/>
    <property type="match status" value="1"/>
</dbReference>
<dbReference type="Pfam" id="PF20936">
    <property type="entry name" value="GCIP_C"/>
    <property type="match status" value="1"/>
</dbReference>
<organism evidence="9 10">
    <name type="scientific">Piloderma croceum (strain F 1598)</name>
    <dbReference type="NCBI Taxonomy" id="765440"/>
    <lineage>
        <taxon>Eukaryota</taxon>
        <taxon>Fungi</taxon>
        <taxon>Dikarya</taxon>
        <taxon>Basidiomycota</taxon>
        <taxon>Agaricomycotina</taxon>
        <taxon>Agaricomycetes</taxon>
        <taxon>Agaricomycetidae</taxon>
        <taxon>Atheliales</taxon>
        <taxon>Atheliaceae</taxon>
        <taxon>Piloderma</taxon>
    </lineage>
</organism>
<keyword evidence="6" id="KW-0131">Cell cycle</keyword>
<feature type="domain" description="Cyclin-D1-binding protein 1-like C-terminal" evidence="8">
    <location>
        <begin position="165"/>
        <end position="262"/>
    </location>
</feature>
<dbReference type="HOGENOM" id="CLU_059613_0_0_1"/>
<dbReference type="Pfam" id="PF13324">
    <property type="entry name" value="GCIP_N"/>
    <property type="match status" value="1"/>
</dbReference>
<dbReference type="InterPro" id="IPR049317">
    <property type="entry name" value="GCIP-like_N"/>
</dbReference>
<dbReference type="PANTHER" id="PTHR15492:SF1">
    <property type="entry name" value="CYCLIN-D1-BINDING PROTEIN 1"/>
    <property type="match status" value="1"/>
</dbReference>
<evidence type="ECO:0000256" key="3">
    <source>
        <dbReference type="ARBA" id="ARBA00008940"/>
    </source>
</evidence>
<feature type="domain" description="Cyclin-D1-binding protein 1-like N-terminal" evidence="7">
    <location>
        <begin position="44"/>
        <end position="150"/>
    </location>
</feature>
<dbReference type="GO" id="GO:0005634">
    <property type="term" value="C:nucleus"/>
    <property type="evidence" value="ECO:0007669"/>
    <property type="project" value="UniProtKB-SubCell"/>
</dbReference>
<dbReference type="InParanoid" id="A0A0C3CBK5"/>
<name>A0A0C3CBK5_PILCF</name>
<dbReference type="InterPro" id="IPR049318">
    <property type="entry name" value="GCIP_C"/>
</dbReference>
<evidence type="ECO:0000256" key="2">
    <source>
        <dbReference type="ARBA" id="ARBA00004496"/>
    </source>
</evidence>
<comment type="similarity">
    <text evidence="3">Belongs to the CCNDBP1 family.</text>
</comment>
<accession>A0A0C3CBK5</accession>
<keyword evidence="4" id="KW-0963">Cytoplasm</keyword>